<organism evidence="1 2">
    <name type="scientific">Shimia gijangensis</name>
    <dbReference type="NCBI Taxonomy" id="1470563"/>
    <lineage>
        <taxon>Bacteria</taxon>
        <taxon>Pseudomonadati</taxon>
        <taxon>Pseudomonadota</taxon>
        <taxon>Alphaproteobacteria</taxon>
        <taxon>Rhodobacterales</taxon>
        <taxon>Roseobacteraceae</taxon>
    </lineage>
</organism>
<gene>
    <name evidence="1" type="ORF">SAMN05444000_13314</name>
</gene>
<dbReference type="Proteomes" id="UP000183982">
    <property type="component" value="Unassembled WGS sequence"/>
</dbReference>
<dbReference type="EMBL" id="FQZQ01000033">
    <property type="protein sequence ID" value="SHK49573.1"/>
    <property type="molecule type" value="Genomic_DNA"/>
</dbReference>
<keyword evidence="2" id="KW-1185">Reference proteome</keyword>
<evidence type="ECO:0000313" key="2">
    <source>
        <dbReference type="Proteomes" id="UP000183982"/>
    </source>
</evidence>
<protein>
    <submittedName>
        <fullName evidence="1">Uncharacterized protein</fullName>
    </submittedName>
</protein>
<evidence type="ECO:0000313" key="1">
    <source>
        <dbReference type="EMBL" id="SHK49573.1"/>
    </source>
</evidence>
<name>A0A1M6SY07_9RHOB</name>
<accession>A0A1M6SY07</accession>
<dbReference type="AlphaFoldDB" id="A0A1M6SY07"/>
<reference evidence="2" key="1">
    <citation type="submission" date="2016-11" db="EMBL/GenBank/DDBJ databases">
        <authorList>
            <person name="Varghese N."/>
            <person name="Submissions S."/>
        </authorList>
    </citation>
    <scope>NUCLEOTIDE SEQUENCE [LARGE SCALE GENOMIC DNA]</scope>
    <source>
        <strain evidence="2">DSM 100564</strain>
    </source>
</reference>
<sequence>MLNASCHPLWLRYREINLFRRESKVTDDEKRDKFIRRLKEAPHGAKGFFETIATHFERRNDTSIKYTSTNGGDMRLWAHWTSARGADKKQIFATMAWQPTNKAVFARCQLTPDELSLLGLEVGEKPKSETEPQNSDIRLDEGYWRFCVEDFIRILEAARIKLVSV</sequence>
<proteinExistence type="predicted"/>